<gene>
    <name evidence="2" type="ORF">NCTC503_01519</name>
</gene>
<name>A0A4U9REA9_HATHI</name>
<dbReference type="KEGG" id="hhw:NCTC503_01519"/>
<evidence type="ECO:0000313" key="2">
    <source>
        <dbReference type="EMBL" id="VTQ90019.1"/>
    </source>
</evidence>
<evidence type="ECO:0008006" key="4">
    <source>
        <dbReference type="Google" id="ProtNLM"/>
    </source>
</evidence>
<keyword evidence="3" id="KW-1185">Reference proteome</keyword>
<dbReference type="Proteomes" id="UP000308489">
    <property type="component" value="Chromosome 1"/>
</dbReference>
<evidence type="ECO:0000256" key="1">
    <source>
        <dbReference type="SAM" id="Phobius"/>
    </source>
</evidence>
<reference evidence="2 3" key="1">
    <citation type="submission" date="2019-05" db="EMBL/GenBank/DDBJ databases">
        <authorList>
            <consortium name="Pathogen Informatics"/>
        </authorList>
    </citation>
    <scope>NUCLEOTIDE SEQUENCE [LARGE SCALE GENOMIC DNA]</scope>
    <source>
        <strain evidence="2 3">NCTC503</strain>
    </source>
</reference>
<feature type="transmembrane region" description="Helical" evidence="1">
    <location>
        <begin position="12"/>
        <end position="31"/>
    </location>
</feature>
<keyword evidence="1" id="KW-1133">Transmembrane helix</keyword>
<evidence type="ECO:0000313" key="3">
    <source>
        <dbReference type="Proteomes" id="UP000308489"/>
    </source>
</evidence>
<keyword evidence="1" id="KW-0812">Transmembrane</keyword>
<keyword evidence="1" id="KW-0472">Membrane</keyword>
<organism evidence="2 3">
    <name type="scientific">Hathewaya histolytica</name>
    <name type="common">Clostridium histolyticum</name>
    <dbReference type="NCBI Taxonomy" id="1498"/>
    <lineage>
        <taxon>Bacteria</taxon>
        <taxon>Bacillati</taxon>
        <taxon>Bacillota</taxon>
        <taxon>Clostridia</taxon>
        <taxon>Eubacteriales</taxon>
        <taxon>Clostridiaceae</taxon>
        <taxon>Hathewaya</taxon>
    </lineage>
</organism>
<protein>
    <recommendedName>
        <fullName evidence="4">DUF4044 domain-containing protein</fullName>
    </recommendedName>
</protein>
<dbReference type="EMBL" id="LR590481">
    <property type="protein sequence ID" value="VTQ90019.1"/>
    <property type="molecule type" value="Genomic_DNA"/>
</dbReference>
<proteinExistence type="predicted"/>
<dbReference type="AlphaFoldDB" id="A0A4U9REA9"/>
<accession>A0A4U9REA9</accession>
<sequence length="32" mass="3779">MNKKEREKKTQIFAIVILIVFVTVTFLSVLIR</sequence>